<reference evidence="2" key="1">
    <citation type="journal article" date="2023" name="Genome Biol. Evol.">
        <title>First Whole Genome Sequence and Flow Cytometry Genome Size Data for the Lichen-Forming Fungus Ramalina farinacea (Ascomycota).</title>
        <authorList>
            <person name="Llewellyn T."/>
            <person name="Mian S."/>
            <person name="Hill R."/>
            <person name="Leitch I.J."/>
            <person name="Gaya E."/>
        </authorList>
    </citation>
    <scope>NUCLEOTIDE SEQUENCE</scope>
    <source>
        <strain evidence="2">LIQ254RAFAR</strain>
    </source>
</reference>
<evidence type="ECO:0000313" key="3">
    <source>
        <dbReference type="Proteomes" id="UP001161017"/>
    </source>
</evidence>
<name>A0AA43QQK4_9LECA</name>
<evidence type="ECO:0000256" key="1">
    <source>
        <dbReference type="SAM" id="SignalP"/>
    </source>
</evidence>
<proteinExistence type="predicted"/>
<feature type="chain" id="PRO_5041385611" evidence="1">
    <location>
        <begin position="26"/>
        <end position="633"/>
    </location>
</feature>
<dbReference type="EMBL" id="JAPUFD010000012">
    <property type="protein sequence ID" value="MDI1490780.1"/>
    <property type="molecule type" value="Genomic_DNA"/>
</dbReference>
<accession>A0AA43QQK4</accession>
<keyword evidence="1" id="KW-0732">Signal</keyword>
<evidence type="ECO:0000313" key="2">
    <source>
        <dbReference type="EMBL" id="MDI1490780.1"/>
    </source>
</evidence>
<comment type="caution">
    <text evidence="2">The sequence shown here is derived from an EMBL/GenBank/DDBJ whole genome shotgun (WGS) entry which is preliminary data.</text>
</comment>
<dbReference type="AlphaFoldDB" id="A0AA43QQK4"/>
<gene>
    <name evidence="2" type="ORF">OHK93_001984</name>
</gene>
<protein>
    <submittedName>
        <fullName evidence="2">Uncharacterized protein</fullName>
    </submittedName>
</protein>
<dbReference type="Proteomes" id="UP001161017">
    <property type="component" value="Unassembled WGS sequence"/>
</dbReference>
<keyword evidence="3" id="KW-1185">Reference proteome</keyword>
<sequence length="633" mass="67328">MKTFTIWTVRASVLLSSLVIVPINALPQSDDVDPCLDNEATTLDGPTSDKSAGIGVEFETSAVLFSSPKCSESDTNQAKGKVVGNRQGTNWELTADTTNNIAGTLVAEYILDGTQIKIGDGTATAAAAAVSGDLMAWNPSADMDKNEWNIDGNNCNPWEVTKPSKGGSQDSLIWQTQVTAPLPFEAINDLLAAALSVPVSSPLLPSIRPGKNVVSVTKDFFQSKPNGISSDSVKADVLGFFSLVISYAKKATENDPPQYSDVSPKNTISIMPRTEFVTLYAQVKGALPGSDSLYNLVKVLACYKNDGDSVDIDSLFCDGTVEAPKPNAYIDGIGWCLQDSSNGDKDCLLVSDWIASIESGSSPDKLTTLDQLIDGQIGGLNTALENVVDTTRAVPLFEFRNLIGIKAADMSSKVDNAEQEIIKYHNQYKTAPEQQGKRKRNYGSVFGKRQAIPGCLITAAPAPAPTPTCSLQNEDPDQGITARGCVCGQTTLPLLTVAQVTNDAQSCAYTAIPTSGAANPITVETQTYTQNCQACTLVGGIADYPTCTRIAGCTPTPTTPPPSPNPPAPLCSAGFYGTDTSCGNNSIIVVARCQLVIEQQGKWGRYDETAEDVRHRFESEESKDLIVANFESL</sequence>
<organism evidence="2 3">
    <name type="scientific">Ramalina farinacea</name>
    <dbReference type="NCBI Taxonomy" id="258253"/>
    <lineage>
        <taxon>Eukaryota</taxon>
        <taxon>Fungi</taxon>
        <taxon>Dikarya</taxon>
        <taxon>Ascomycota</taxon>
        <taxon>Pezizomycotina</taxon>
        <taxon>Lecanoromycetes</taxon>
        <taxon>OSLEUM clade</taxon>
        <taxon>Lecanoromycetidae</taxon>
        <taxon>Lecanorales</taxon>
        <taxon>Lecanorineae</taxon>
        <taxon>Ramalinaceae</taxon>
        <taxon>Ramalina</taxon>
    </lineage>
</organism>
<feature type="signal peptide" evidence="1">
    <location>
        <begin position="1"/>
        <end position="25"/>
    </location>
</feature>